<gene>
    <name evidence="1" type="ORF">ERS852491_03811</name>
</gene>
<organism evidence="1 2">
    <name type="scientific">Faecalicatena contorta</name>
    <dbReference type="NCBI Taxonomy" id="39482"/>
    <lineage>
        <taxon>Bacteria</taxon>
        <taxon>Bacillati</taxon>
        <taxon>Bacillota</taxon>
        <taxon>Clostridia</taxon>
        <taxon>Lachnospirales</taxon>
        <taxon>Lachnospiraceae</taxon>
        <taxon>Faecalicatena</taxon>
    </lineage>
</organism>
<dbReference type="InterPro" id="IPR015942">
    <property type="entry name" value="Asp/Glu/hydantoin_racemase"/>
</dbReference>
<dbReference type="EMBL" id="CYZU01000045">
    <property type="protein sequence ID" value="CUO94966.1"/>
    <property type="molecule type" value="Genomic_DNA"/>
</dbReference>
<proteinExistence type="predicted"/>
<protein>
    <submittedName>
        <fullName evidence="1">Hydantoin racemase</fullName>
    </submittedName>
</protein>
<name>A0A174J9L5_9FIRM</name>
<dbReference type="OrthoDB" id="9791723at2"/>
<sequence>MFEVGLIRVVTLENDEKIQSHGRVIETFFPGIKVESKCIQGFEKGLPTKQLVQKALPQILALAKGFANKDLVVVSCADDPGVDEIRRMFPEKPVLGAGECTAALASLYGKKIALLGVTSYIPKAFGKMLGDKIIEMAMPDGVQNTLDLRKEEGRRNCYRKALELKEKGADIIALACTGLGMDGIDREIESRTGIHVINPVMAEGLFIFYESLRCRG</sequence>
<dbReference type="InterPro" id="IPR001920">
    <property type="entry name" value="Asp/Glu_race"/>
</dbReference>
<reference evidence="1 2" key="1">
    <citation type="submission" date="2015-09" db="EMBL/GenBank/DDBJ databases">
        <authorList>
            <consortium name="Pathogen Informatics"/>
        </authorList>
    </citation>
    <scope>NUCLEOTIDE SEQUENCE [LARGE SCALE GENOMIC DNA]</scope>
    <source>
        <strain evidence="1 2">2789STDY5834876</strain>
    </source>
</reference>
<dbReference type="Gene3D" id="3.40.50.1860">
    <property type="match status" value="1"/>
</dbReference>
<evidence type="ECO:0000313" key="1">
    <source>
        <dbReference type="EMBL" id="CUO94966.1"/>
    </source>
</evidence>
<dbReference type="AlphaFoldDB" id="A0A174J9L5"/>
<dbReference type="Pfam" id="PF01177">
    <property type="entry name" value="Asp_Glu_race"/>
    <property type="match status" value="1"/>
</dbReference>
<dbReference type="GO" id="GO:0047661">
    <property type="term" value="F:amino-acid racemase activity"/>
    <property type="evidence" value="ECO:0007669"/>
    <property type="project" value="InterPro"/>
</dbReference>
<dbReference type="Proteomes" id="UP000095544">
    <property type="component" value="Unassembled WGS sequence"/>
</dbReference>
<dbReference type="STRING" id="39482.ERS852491_03811"/>
<dbReference type="RefSeq" id="WP_055154677.1">
    <property type="nucleotide sequence ID" value="NZ_CYZU01000045.1"/>
</dbReference>
<accession>A0A174J9L5</accession>
<evidence type="ECO:0000313" key="2">
    <source>
        <dbReference type="Proteomes" id="UP000095544"/>
    </source>
</evidence>